<dbReference type="RefSeq" id="WP_238897374.1">
    <property type="nucleotide sequence ID" value="NZ_JAKOGG010000014.1"/>
</dbReference>
<sequence>MTLLYYAPGGGLGHLSRAVKVMQYINAKGIIVTSPLPITPALPDGIIHLAIDKQCQDVGSLAGWLQKQLRHFNIHRLIVDSFPAGIFGELGMITLPEQRILVSRLLNWPVYQQGISAIPSYRQTWYCEWPAAEQEQALTHLTGTRYWLPLLATPPEQDVEPHAGLLIIHSNVDELPLLLPKHCSLPITLVAPPLSQAQHAQLEQRWPQVQFTQQFPCDALGWHYQAVRCGAGFNLMSEYLQHPGAKFIALPRRFDLQELRLQRGIRGMLPPNAMPLLQPKFFW</sequence>
<dbReference type="Proteomes" id="UP001201549">
    <property type="component" value="Unassembled WGS sequence"/>
</dbReference>
<organism evidence="1 2">
    <name type="scientific">Shewanella electrica</name>
    <dbReference type="NCBI Taxonomy" id="515560"/>
    <lineage>
        <taxon>Bacteria</taxon>
        <taxon>Pseudomonadati</taxon>
        <taxon>Pseudomonadota</taxon>
        <taxon>Gammaproteobacteria</taxon>
        <taxon>Alteromonadales</taxon>
        <taxon>Shewanellaceae</taxon>
        <taxon>Shewanella</taxon>
    </lineage>
</organism>
<protein>
    <recommendedName>
        <fullName evidence="3">Glycosyl transferase family 28 C-terminal domain-containing protein</fullName>
    </recommendedName>
</protein>
<evidence type="ECO:0000313" key="1">
    <source>
        <dbReference type="EMBL" id="MCS4557915.1"/>
    </source>
</evidence>
<keyword evidence="2" id="KW-1185">Reference proteome</keyword>
<name>A0ABT2FNK4_9GAMM</name>
<evidence type="ECO:0008006" key="3">
    <source>
        <dbReference type="Google" id="ProtNLM"/>
    </source>
</evidence>
<reference evidence="2" key="1">
    <citation type="submission" date="2023-07" db="EMBL/GenBank/DDBJ databases">
        <title>Shewanella mangrovi sp. nov., an acetaldehyde- degrading bacterium isolated from mangrove sediment.</title>
        <authorList>
            <person name="Liu Y."/>
        </authorList>
    </citation>
    <scope>NUCLEOTIDE SEQUENCE [LARGE SCALE GENOMIC DNA]</scope>
    <source>
        <strain evidence="2">C32</strain>
    </source>
</reference>
<gene>
    <name evidence="1" type="ORF">L9G74_15830</name>
</gene>
<evidence type="ECO:0000313" key="2">
    <source>
        <dbReference type="Proteomes" id="UP001201549"/>
    </source>
</evidence>
<accession>A0ABT2FNK4</accession>
<comment type="caution">
    <text evidence="1">The sequence shown here is derived from an EMBL/GenBank/DDBJ whole genome shotgun (WGS) entry which is preliminary data.</text>
</comment>
<dbReference type="EMBL" id="JAKOGG010000014">
    <property type="protein sequence ID" value="MCS4557915.1"/>
    <property type="molecule type" value="Genomic_DNA"/>
</dbReference>
<proteinExistence type="predicted"/>